<evidence type="ECO:0000259" key="8">
    <source>
        <dbReference type="PROSITE" id="PS50850"/>
    </source>
</evidence>
<feature type="transmembrane region" description="Helical" evidence="7">
    <location>
        <begin position="156"/>
        <end position="174"/>
    </location>
</feature>
<evidence type="ECO:0000256" key="2">
    <source>
        <dbReference type="ARBA" id="ARBA00022448"/>
    </source>
</evidence>
<accession>A0A0D2AUR2</accession>
<feature type="domain" description="Major facilitator superfamily (MFS) profile" evidence="8">
    <location>
        <begin position="61"/>
        <end position="483"/>
    </location>
</feature>
<dbReference type="Gene3D" id="1.20.1250.20">
    <property type="entry name" value="MFS general substrate transporter like domains"/>
    <property type="match status" value="1"/>
</dbReference>
<evidence type="ECO:0000256" key="4">
    <source>
        <dbReference type="ARBA" id="ARBA00022989"/>
    </source>
</evidence>
<dbReference type="OrthoDB" id="4133621at2759"/>
<feature type="transmembrane region" description="Helical" evidence="7">
    <location>
        <begin position="323"/>
        <end position="343"/>
    </location>
</feature>
<evidence type="ECO:0000313" key="9">
    <source>
        <dbReference type="EMBL" id="KIW28977.1"/>
    </source>
</evidence>
<dbReference type="InterPro" id="IPR036259">
    <property type="entry name" value="MFS_trans_sf"/>
</dbReference>
<keyword evidence="4 7" id="KW-1133">Transmembrane helix</keyword>
<dbReference type="GeneID" id="27344022"/>
<dbReference type="PROSITE" id="PS50850">
    <property type="entry name" value="MFS"/>
    <property type="match status" value="1"/>
</dbReference>
<dbReference type="RefSeq" id="XP_016249193.1">
    <property type="nucleotide sequence ID" value="XM_016391674.1"/>
</dbReference>
<dbReference type="InterPro" id="IPR011701">
    <property type="entry name" value="MFS"/>
</dbReference>
<dbReference type="AlphaFoldDB" id="A0A0D2AUR2"/>
<dbReference type="HOGENOM" id="CLU_008455_13_7_1"/>
<dbReference type="EMBL" id="KN847042">
    <property type="protein sequence ID" value="KIW28977.1"/>
    <property type="molecule type" value="Genomic_DNA"/>
</dbReference>
<feature type="compositionally biased region" description="Basic and acidic residues" evidence="6">
    <location>
        <begin position="15"/>
        <end position="32"/>
    </location>
</feature>
<evidence type="ECO:0000256" key="3">
    <source>
        <dbReference type="ARBA" id="ARBA00022692"/>
    </source>
</evidence>
<feature type="transmembrane region" description="Helical" evidence="7">
    <location>
        <begin position="285"/>
        <end position="311"/>
    </location>
</feature>
<sequence length="498" mass="55743">MAYSEKTEDESVIETDLRHLEQAAPESREKVQGTEVGEVLPRPSNDPNDPLNWSWWEKHLALSVVAAQTFQGGFDAGSASAGLIQQSAIYQVSVSRMLQATSAFALLMAFGGCIWVPFAHRYGRRPILILAALIAAMGTLAGAVGQTYGVFVGSRILLGFGASASMSLGSLMVTDMFFTHERGQKMGIWIVFFAASPYLSTLLDGLVVYYADWRWMMWVTFFMWCLQLVWDVFLLPETLYQKRGDIDPVPQKESWLHRLRFRRFDGHLTAEDFYKPFMLWKYPSIIFPAIYYGNMYGFCAFASLGILPYAFPEIYGFSPIGQGLMALPLFLGTVIGEPLGGPFSDWVFRIRSRKAGARHPEQRLQAIWPGAIVVPVGLAMLGLFLHFEVHWIGPAIAIFLFSLGMQNVVTVVITYSVDCYTPLAAEIGLISNVGRQLCSFYVFFYLDAFIVRAGFGWVFGTYAIAITLLFGLILSLMKWGMLWRQKLALPSYAHAARG</sequence>
<feature type="transmembrane region" description="Helical" evidence="7">
    <location>
        <begin position="391"/>
        <end position="417"/>
    </location>
</feature>
<protein>
    <recommendedName>
        <fullName evidence="8">Major facilitator superfamily (MFS) profile domain-containing protein</fullName>
    </recommendedName>
</protein>
<dbReference type="GO" id="GO:0005886">
    <property type="term" value="C:plasma membrane"/>
    <property type="evidence" value="ECO:0007669"/>
    <property type="project" value="TreeGrafter"/>
</dbReference>
<reference evidence="9 10" key="1">
    <citation type="submission" date="2015-01" db="EMBL/GenBank/DDBJ databases">
        <title>The Genome Sequence of Cladophialophora immunda CBS83496.</title>
        <authorList>
            <consortium name="The Broad Institute Genomics Platform"/>
            <person name="Cuomo C."/>
            <person name="de Hoog S."/>
            <person name="Gorbushina A."/>
            <person name="Stielow B."/>
            <person name="Teixiera M."/>
            <person name="Abouelleil A."/>
            <person name="Chapman S.B."/>
            <person name="Priest M."/>
            <person name="Young S.K."/>
            <person name="Wortman J."/>
            <person name="Nusbaum C."/>
            <person name="Birren B."/>
        </authorList>
    </citation>
    <scope>NUCLEOTIDE SEQUENCE [LARGE SCALE GENOMIC DNA]</scope>
    <source>
        <strain evidence="9 10">CBS 83496</strain>
    </source>
</reference>
<gene>
    <name evidence="9" type="ORF">PV07_04828</name>
</gene>
<dbReference type="Pfam" id="PF07690">
    <property type="entry name" value="MFS_1"/>
    <property type="match status" value="1"/>
</dbReference>
<keyword evidence="10" id="KW-1185">Reference proteome</keyword>
<evidence type="ECO:0000313" key="10">
    <source>
        <dbReference type="Proteomes" id="UP000054466"/>
    </source>
</evidence>
<dbReference type="PANTHER" id="PTHR23502:SF132">
    <property type="entry name" value="POLYAMINE TRANSPORTER 2-RELATED"/>
    <property type="match status" value="1"/>
</dbReference>
<dbReference type="VEuPathDB" id="FungiDB:PV07_04828"/>
<dbReference type="PANTHER" id="PTHR23502">
    <property type="entry name" value="MAJOR FACILITATOR SUPERFAMILY"/>
    <property type="match status" value="1"/>
</dbReference>
<feature type="transmembrane region" description="Helical" evidence="7">
    <location>
        <begin position="457"/>
        <end position="477"/>
    </location>
</feature>
<feature type="region of interest" description="Disordered" evidence="6">
    <location>
        <begin position="1"/>
        <end position="46"/>
    </location>
</feature>
<feature type="transmembrane region" description="Helical" evidence="7">
    <location>
        <begin position="97"/>
        <end position="116"/>
    </location>
</feature>
<feature type="transmembrane region" description="Helical" evidence="7">
    <location>
        <begin position="215"/>
        <end position="235"/>
    </location>
</feature>
<dbReference type="STRING" id="569365.A0A0D2AUR2"/>
<keyword evidence="3 7" id="KW-0812">Transmembrane</keyword>
<dbReference type="InterPro" id="IPR020846">
    <property type="entry name" value="MFS_dom"/>
</dbReference>
<feature type="transmembrane region" description="Helical" evidence="7">
    <location>
        <begin position="128"/>
        <end position="150"/>
    </location>
</feature>
<name>A0A0D2AUR2_9EURO</name>
<dbReference type="SUPFAM" id="SSF103473">
    <property type="entry name" value="MFS general substrate transporter"/>
    <property type="match status" value="1"/>
</dbReference>
<proteinExistence type="predicted"/>
<evidence type="ECO:0000256" key="6">
    <source>
        <dbReference type="SAM" id="MobiDB-lite"/>
    </source>
</evidence>
<comment type="subcellular location">
    <subcellularLocation>
        <location evidence="1">Membrane</location>
        <topology evidence="1">Multi-pass membrane protein</topology>
    </subcellularLocation>
</comment>
<feature type="transmembrane region" description="Helical" evidence="7">
    <location>
        <begin position="186"/>
        <end position="209"/>
    </location>
</feature>
<dbReference type="GO" id="GO:0022857">
    <property type="term" value="F:transmembrane transporter activity"/>
    <property type="evidence" value="ECO:0007669"/>
    <property type="project" value="InterPro"/>
</dbReference>
<evidence type="ECO:0000256" key="7">
    <source>
        <dbReference type="SAM" id="Phobius"/>
    </source>
</evidence>
<evidence type="ECO:0000256" key="5">
    <source>
        <dbReference type="ARBA" id="ARBA00023136"/>
    </source>
</evidence>
<evidence type="ECO:0000256" key="1">
    <source>
        <dbReference type="ARBA" id="ARBA00004141"/>
    </source>
</evidence>
<keyword evidence="2" id="KW-0813">Transport</keyword>
<dbReference type="Proteomes" id="UP000054466">
    <property type="component" value="Unassembled WGS sequence"/>
</dbReference>
<feature type="transmembrane region" description="Helical" evidence="7">
    <location>
        <begin position="364"/>
        <end position="385"/>
    </location>
</feature>
<keyword evidence="5 7" id="KW-0472">Membrane</keyword>
<organism evidence="9 10">
    <name type="scientific">Cladophialophora immunda</name>
    <dbReference type="NCBI Taxonomy" id="569365"/>
    <lineage>
        <taxon>Eukaryota</taxon>
        <taxon>Fungi</taxon>
        <taxon>Dikarya</taxon>
        <taxon>Ascomycota</taxon>
        <taxon>Pezizomycotina</taxon>
        <taxon>Eurotiomycetes</taxon>
        <taxon>Chaetothyriomycetidae</taxon>
        <taxon>Chaetothyriales</taxon>
        <taxon>Herpotrichiellaceae</taxon>
        <taxon>Cladophialophora</taxon>
    </lineage>
</organism>